<evidence type="ECO:0000259" key="11">
    <source>
        <dbReference type="PROSITE" id="PS51194"/>
    </source>
</evidence>
<dbReference type="PANTHER" id="PTHR45797">
    <property type="entry name" value="RAD54-LIKE"/>
    <property type="match status" value="1"/>
</dbReference>
<dbReference type="Pfam" id="PF00271">
    <property type="entry name" value="Helicase_C"/>
    <property type="match status" value="1"/>
</dbReference>
<dbReference type="PANTHER" id="PTHR45797:SF3">
    <property type="entry name" value="TRANSCRIPTIONAL REGULATOR ATRX HOMOLOG"/>
    <property type="match status" value="1"/>
</dbReference>
<dbReference type="InterPro" id="IPR014001">
    <property type="entry name" value="Helicase_ATP-bd"/>
</dbReference>
<evidence type="ECO:0000313" key="12">
    <source>
        <dbReference type="EMBL" id="JAC98119.1"/>
    </source>
</evidence>
<dbReference type="GO" id="GO:0003677">
    <property type="term" value="F:DNA binding"/>
    <property type="evidence" value="ECO:0007669"/>
    <property type="project" value="UniProtKB-KW"/>
</dbReference>
<feature type="compositionally biased region" description="Acidic residues" evidence="9">
    <location>
        <begin position="1491"/>
        <end position="1500"/>
    </location>
</feature>
<dbReference type="InterPro" id="IPR000330">
    <property type="entry name" value="SNF2_N"/>
</dbReference>
<dbReference type="GO" id="GO:0016887">
    <property type="term" value="F:ATP hydrolysis activity"/>
    <property type="evidence" value="ECO:0007669"/>
    <property type="project" value="InterPro"/>
</dbReference>
<dbReference type="PROSITE" id="PS51194">
    <property type="entry name" value="HELICASE_CTER"/>
    <property type="match status" value="1"/>
</dbReference>
<dbReference type="GO" id="GO:0004386">
    <property type="term" value="F:helicase activity"/>
    <property type="evidence" value="ECO:0007669"/>
    <property type="project" value="UniProtKB-KW"/>
</dbReference>
<keyword evidence="5 12" id="KW-0347">Helicase</keyword>
<dbReference type="Gene3D" id="3.40.50.300">
    <property type="entry name" value="P-loop containing nucleotide triphosphate hydrolases"/>
    <property type="match status" value="1"/>
</dbReference>
<evidence type="ECO:0000256" key="8">
    <source>
        <dbReference type="ARBA" id="ARBA00023242"/>
    </source>
</evidence>
<keyword evidence="7" id="KW-0238">DNA-binding</keyword>
<reference evidence="12" key="1">
    <citation type="submission" date="2014-11" db="EMBL/GenBank/DDBJ databases">
        <authorList>
            <person name="Geib S."/>
        </authorList>
    </citation>
    <scope>NUCLEOTIDE SEQUENCE</scope>
</reference>
<comment type="subcellular location">
    <subcellularLocation>
        <location evidence="1">Nucleus</location>
    </subcellularLocation>
</comment>
<feature type="compositionally biased region" description="Basic and acidic residues" evidence="9">
    <location>
        <begin position="1788"/>
        <end position="1799"/>
    </location>
</feature>
<dbReference type="Pfam" id="PF00176">
    <property type="entry name" value="SNF2-rel_dom"/>
    <property type="match status" value="1"/>
</dbReference>
<keyword evidence="8" id="KW-0539">Nucleus</keyword>
<dbReference type="EMBL" id="GBXI01016172">
    <property type="protein sequence ID" value="JAC98119.1"/>
    <property type="molecule type" value="Transcribed_RNA"/>
</dbReference>
<dbReference type="InterPro" id="IPR044574">
    <property type="entry name" value="ARIP4-like"/>
</dbReference>
<dbReference type="InterPro" id="IPR027417">
    <property type="entry name" value="P-loop_NTPase"/>
</dbReference>
<feature type="domain" description="Helicase ATP-binding" evidence="10">
    <location>
        <begin position="1159"/>
        <end position="1354"/>
    </location>
</feature>
<evidence type="ECO:0000259" key="10">
    <source>
        <dbReference type="PROSITE" id="PS51192"/>
    </source>
</evidence>
<dbReference type="InterPro" id="IPR001650">
    <property type="entry name" value="Helicase_C-like"/>
</dbReference>
<reference evidence="12" key="2">
    <citation type="journal article" date="2015" name="Gigascience">
        <title>Reconstructing a comprehensive transcriptome assembly of a white-pupal translocated strain of the pest fruit fly Bactrocera cucurbitae.</title>
        <authorList>
            <person name="Sim S.B."/>
            <person name="Calla B."/>
            <person name="Hall B."/>
            <person name="DeRego T."/>
            <person name="Geib S.M."/>
        </authorList>
    </citation>
    <scope>NUCLEOTIDE SEQUENCE</scope>
</reference>
<evidence type="ECO:0000256" key="1">
    <source>
        <dbReference type="ARBA" id="ARBA00004123"/>
    </source>
</evidence>
<evidence type="ECO:0000256" key="7">
    <source>
        <dbReference type="ARBA" id="ARBA00023125"/>
    </source>
</evidence>
<dbReference type="CDD" id="cd18793">
    <property type="entry name" value="SF2_C_SNF"/>
    <property type="match status" value="1"/>
</dbReference>
<dbReference type="SMART" id="SM00487">
    <property type="entry name" value="DEXDc"/>
    <property type="match status" value="1"/>
</dbReference>
<protein>
    <submittedName>
        <fullName evidence="12">Helicase ARIP4</fullName>
    </submittedName>
</protein>
<dbReference type="InterPro" id="IPR049730">
    <property type="entry name" value="SNF2/RAD54-like_C"/>
</dbReference>
<evidence type="ECO:0000256" key="4">
    <source>
        <dbReference type="ARBA" id="ARBA00022801"/>
    </source>
</evidence>
<keyword evidence="6" id="KW-0067">ATP-binding</keyword>
<dbReference type="GO" id="GO:0005524">
    <property type="term" value="F:ATP binding"/>
    <property type="evidence" value="ECO:0007669"/>
    <property type="project" value="UniProtKB-KW"/>
</dbReference>
<keyword evidence="3" id="KW-0547">Nucleotide-binding</keyword>
<evidence type="ECO:0000256" key="6">
    <source>
        <dbReference type="ARBA" id="ARBA00022840"/>
    </source>
</evidence>
<feature type="region of interest" description="Disordered" evidence="9">
    <location>
        <begin position="778"/>
        <end position="836"/>
    </location>
</feature>
<proteinExistence type="inferred from homology"/>
<dbReference type="GO" id="GO:0005634">
    <property type="term" value="C:nucleus"/>
    <property type="evidence" value="ECO:0007669"/>
    <property type="project" value="UniProtKB-SubCell"/>
</dbReference>
<organism evidence="12">
    <name type="scientific">Zeugodacus cucurbitae</name>
    <name type="common">Melon fruit fly</name>
    <name type="synonym">Bactrocera cucurbitae</name>
    <dbReference type="NCBI Taxonomy" id="28588"/>
    <lineage>
        <taxon>Eukaryota</taxon>
        <taxon>Metazoa</taxon>
        <taxon>Ecdysozoa</taxon>
        <taxon>Arthropoda</taxon>
        <taxon>Hexapoda</taxon>
        <taxon>Insecta</taxon>
        <taxon>Pterygota</taxon>
        <taxon>Neoptera</taxon>
        <taxon>Endopterygota</taxon>
        <taxon>Diptera</taxon>
        <taxon>Brachycera</taxon>
        <taxon>Muscomorpha</taxon>
        <taxon>Tephritoidea</taxon>
        <taxon>Tephritidae</taxon>
        <taxon>Zeugodacus</taxon>
        <taxon>Zeugodacus</taxon>
    </lineage>
</organism>
<evidence type="ECO:0000256" key="5">
    <source>
        <dbReference type="ARBA" id="ARBA00022806"/>
    </source>
</evidence>
<keyword evidence="4" id="KW-0378">Hydrolase</keyword>
<feature type="region of interest" description="Disordered" evidence="9">
    <location>
        <begin position="1788"/>
        <end position="1809"/>
    </location>
</feature>
<dbReference type="InterPro" id="IPR038718">
    <property type="entry name" value="SNF2-like_sf"/>
</dbReference>
<accession>A0A0A1WHX8</accession>
<gene>
    <name evidence="12" type="primary">RAD54L2_1</name>
    <name evidence="12" type="ORF">g.20628</name>
</gene>
<dbReference type="SMART" id="SM00490">
    <property type="entry name" value="HELICc"/>
    <property type="match status" value="1"/>
</dbReference>
<evidence type="ECO:0000256" key="2">
    <source>
        <dbReference type="ARBA" id="ARBA00007025"/>
    </source>
</evidence>
<feature type="region of interest" description="Disordered" evidence="9">
    <location>
        <begin position="689"/>
        <end position="708"/>
    </location>
</feature>
<evidence type="ECO:0000256" key="9">
    <source>
        <dbReference type="SAM" id="MobiDB-lite"/>
    </source>
</evidence>
<feature type="region of interest" description="Disordered" evidence="9">
    <location>
        <begin position="1475"/>
        <end position="1501"/>
    </location>
</feature>
<feature type="compositionally biased region" description="Polar residues" evidence="9">
    <location>
        <begin position="795"/>
        <end position="813"/>
    </location>
</feature>
<name>A0A0A1WHX8_ZEUCU</name>
<feature type="compositionally biased region" description="Basic and acidic residues" evidence="9">
    <location>
        <begin position="971"/>
        <end position="997"/>
    </location>
</feature>
<sequence>MSRDIDQEVSDTLSTLLNFDEDNFLSQEEVEENLRNCPTIEHVSSLEKMYHNYSNNQSTSVSISDANDEETGATKNICPKEDMVVQKTHKQLEALKEFNDDSDPVYSLPNVHTVKKETLSKTLNNDFPEEEIVCSSKCRNDLRIVAVHGSKEISDGQTSAIASKDVTKNSTIPAIDIKMEFTCSSEQILEEQVGDYYMEEQYKEDINLNCGTPEIGIGIVNEITDTNYNNSHQHNDLLNKTNVEQDSHYIMNEDNDRDISHIMSDHNYTSQRQLNNGDSLRKLLLNHIVSKSCSSIAINLVNDFVDRTLESIDTFNTQGDRVHECCKNESLNIIDIFADGKSSKLTIFDKDLKALSQQQSVKAKCVDNETIKKDIPFEHKSESISSKTTNNSYENITMNISSMPSPQEICSEPLEWHLRDCSKKPSTISDTERKSKTDEVLQNSEQKMVAELQNISVGTQSEEYYANSLNNKKFENNVEKKNDVTPLKQILGNTDQMSSKTTLFCGDLEKLNNHYSENDDVVLDTADECNVNVKTEKELTTDVNTELNESNKLPTELEQKESDVQDNINFKTVNIFSVPSPLENCSEPMEHSTFDEAFDINCNEKLTVIHHLETLKSFAKSLQNDCDTFTSSTTSIENKLQKYLQEQLEIFKNIVKNSAAVRCEDKSIQTDSRLSKNKLRKLNQNNKHILLDPTDSSSSSDTSHTEALIKLPGNRIRTKWSSKNSELSSATEILGANKKESIAAEYDDGVPLAEYTQSEIFETETFCNEQFSNIRNVNKKNNLSNSDESDEGDTWQRTKSNAGANSIQNGAQNESDKENSAGKILSSKNSQNEGDREIERLINLNGLVKRTNQGAPKSADLNEKVKTKSITSKNKDIADDYIDDQIQPEIFSDGSISESEEEIITEKQFLKRCNENVKQQLLSDSDSEMSESDASDNIEEILSSNEGSSSPLVERFLKNFNVNESDEETEVYDKSDTKAATEHEPAEAKNTTIDKNKSNSSENSDCEVLDEMAASTQKQSKPKSLEKMLSVVEKRKKMNRLCDSISLSSESESSDVEAVDESKSRIKPMLRPEQLATVTREAQRNETERIRRLEKKHKMLTKLLKERPDVKGENNLILDYNEETKTFIKVHPDIVKYLKQHQRDGVKFMYETCYGGVEALKKSSGSGCILAHCMGLGKTLQLIALLHTVISYKELKTSKVLVLCPKSTVMNWADEIDRWLGPLKPKYYTFHDTSDINDKIQILKDWSQSTQNAAGILLIGYEAFRTLVFYHSYKNRSIAQSRLESIRNDVDKYLLSPGADLVVCDEGHIIKNSKSAISLAVSQIKTQKRIVLTGTPIQNNLKEYYSMVNFIKPLFLGTEKEFANLYANPIKNGQHKDSSKRDIQVMKQRSFVLHKKLSKFVQRKEAELLKTFLPQKYEYVLFVPMTKVQTVLYEHSLSIISKKEDRGKGLITDYTCLRKIWTHPKVLEDAWKNATAQKHRKDPRKNQTVNSDDDQPDDVYDSQTGVISVTNDWWRNLLTEKDLETILPSNKLRTMFEILRMCEEKGEKCLIFSAFVAVLNVVEYFFKKMNDKDPDTLKELKMSQGYQVKNTWILGKDYYRLDGKTPKLIRHEMIEQFNSVSNKRARVFLISSRAGGQGINLTGANRVIILDTSWNPSNDQQNIFRVFRLGQKKNCYIYRLLAMGTMEEKVYSRSVTKQAMSFRVVDEQQIDRHYSMAELTELYSLTMPDYENRPMPDCPQDSILASLLLNYPSLVYKYHEHDSLLENKVEQELSEQEKQDAWSAYERDQQLSTESRELPNTDELQNNISAPKFPSYMGSLSAFNWRWNDCN</sequence>
<comment type="similarity">
    <text evidence="2">Belongs to the SNF2/RAD54 helicase family.</text>
</comment>
<evidence type="ECO:0000256" key="3">
    <source>
        <dbReference type="ARBA" id="ARBA00022741"/>
    </source>
</evidence>
<dbReference type="Gene3D" id="3.40.50.10810">
    <property type="entry name" value="Tandem AAA-ATPase domain"/>
    <property type="match status" value="1"/>
</dbReference>
<feature type="region of interest" description="Disordered" evidence="9">
    <location>
        <begin position="1044"/>
        <end position="1063"/>
    </location>
</feature>
<feature type="region of interest" description="Disordered" evidence="9">
    <location>
        <begin position="966"/>
        <end position="1007"/>
    </location>
</feature>
<dbReference type="PROSITE" id="PS51192">
    <property type="entry name" value="HELICASE_ATP_BIND_1"/>
    <property type="match status" value="1"/>
</dbReference>
<dbReference type="SUPFAM" id="SSF52540">
    <property type="entry name" value="P-loop containing nucleoside triphosphate hydrolases"/>
    <property type="match status" value="2"/>
</dbReference>
<feature type="domain" description="Helicase C-terminal" evidence="11">
    <location>
        <begin position="1534"/>
        <end position="1718"/>
    </location>
</feature>
<dbReference type="CDD" id="cd18007">
    <property type="entry name" value="DEXHc_ATRX-like"/>
    <property type="match status" value="1"/>
</dbReference>